<dbReference type="GO" id="GO:0016787">
    <property type="term" value="F:hydrolase activity"/>
    <property type="evidence" value="ECO:0007669"/>
    <property type="project" value="UniProtKB-KW"/>
</dbReference>
<evidence type="ECO:0000256" key="1">
    <source>
        <dbReference type="ARBA" id="ARBA00004514"/>
    </source>
</evidence>
<gene>
    <name evidence="8" type="ORF">CKAN_01096100</name>
</gene>
<sequence length="380" mass="42326">MGPHIAHVAVSLWMLIDFVDGIFSYSSHLWRSLSLHFERDPRRRSSSVSSPPTLLLFIHGYDPSLFKEPPLLLALCFCSCSCSSSSSQSPSNLLRLQSSLFDWNISVLVQRKCNLYHQTCSHLTKSRSRKVSSSQVELEDEINDEACELVSGTELILGEGEDKIHAYLFKAVKNNNGAGVLLLSDIYGFEDSSTRDFAYRVACSGYNVLVPDLFHGNPWTKDQPRTKLEVWLTQQSPERLAKDISTSAKWMSDEFVAAGISRKLGIVGFCFGGGQLIETLAQDNSYFGTAVCFYGTRMNPSLAAKIKIPVLFISGDKDPLCPISILTDMEKSIEGSKVVIYYGRGHGFAHRPESPEEDEDAENAFTIMRNWLNGSLVIKN</sequence>
<comment type="similarity">
    <text evidence="2">Belongs to the dienelactone hydrolase family.</text>
</comment>
<feature type="chain" id="PRO_5019054902" description="Carboxymethylenebutenolidase homolog" evidence="6">
    <location>
        <begin position="22"/>
        <end position="380"/>
    </location>
</feature>
<keyword evidence="6" id="KW-0732">Signal</keyword>
<comment type="subcellular location">
    <subcellularLocation>
        <location evidence="1">Cytoplasm</location>
        <location evidence="1">Cytosol</location>
    </subcellularLocation>
</comment>
<keyword evidence="5 8" id="KW-0378">Hydrolase</keyword>
<feature type="domain" description="Dienelactone hydrolase" evidence="7">
    <location>
        <begin position="164"/>
        <end position="373"/>
    </location>
</feature>
<evidence type="ECO:0000259" key="7">
    <source>
        <dbReference type="Pfam" id="PF01738"/>
    </source>
</evidence>
<dbReference type="Proteomes" id="UP000283530">
    <property type="component" value="Unassembled WGS sequence"/>
</dbReference>
<comment type="caution">
    <text evidence="8">The sequence shown here is derived from an EMBL/GenBank/DDBJ whole genome shotgun (WGS) entry which is preliminary data.</text>
</comment>
<protein>
    <recommendedName>
        <fullName evidence="3">Carboxymethylenebutenolidase homolog</fullName>
    </recommendedName>
</protein>
<dbReference type="GO" id="GO:0009507">
    <property type="term" value="C:chloroplast"/>
    <property type="evidence" value="ECO:0007669"/>
    <property type="project" value="TreeGrafter"/>
</dbReference>
<dbReference type="InterPro" id="IPR029058">
    <property type="entry name" value="AB_hydrolase_fold"/>
</dbReference>
<dbReference type="InterPro" id="IPR042946">
    <property type="entry name" value="CMBL"/>
</dbReference>
<evidence type="ECO:0000256" key="3">
    <source>
        <dbReference type="ARBA" id="ARBA00014180"/>
    </source>
</evidence>
<dbReference type="STRING" id="337451.A0A443NUM6"/>
<evidence type="ECO:0000256" key="2">
    <source>
        <dbReference type="ARBA" id="ARBA00008456"/>
    </source>
</evidence>
<evidence type="ECO:0000256" key="5">
    <source>
        <dbReference type="ARBA" id="ARBA00022801"/>
    </source>
</evidence>
<evidence type="ECO:0000313" key="8">
    <source>
        <dbReference type="EMBL" id="RWR82247.1"/>
    </source>
</evidence>
<dbReference type="SUPFAM" id="SSF53474">
    <property type="entry name" value="alpha/beta-Hydrolases"/>
    <property type="match status" value="1"/>
</dbReference>
<dbReference type="EMBL" id="QPKB01000004">
    <property type="protein sequence ID" value="RWR82247.1"/>
    <property type="molecule type" value="Genomic_DNA"/>
</dbReference>
<dbReference type="InterPro" id="IPR002925">
    <property type="entry name" value="Dienelactn_hydro"/>
</dbReference>
<dbReference type="PANTHER" id="PTHR46812:SF1">
    <property type="entry name" value="CARBOXYMETHYLENEBUTENOLIDASE HOMOLOG"/>
    <property type="match status" value="1"/>
</dbReference>
<dbReference type="GO" id="GO:0005829">
    <property type="term" value="C:cytosol"/>
    <property type="evidence" value="ECO:0007669"/>
    <property type="project" value="UniProtKB-SubCell"/>
</dbReference>
<organism evidence="8 9">
    <name type="scientific">Cinnamomum micranthum f. kanehirae</name>
    <dbReference type="NCBI Taxonomy" id="337451"/>
    <lineage>
        <taxon>Eukaryota</taxon>
        <taxon>Viridiplantae</taxon>
        <taxon>Streptophyta</taxon>
        <taxon>Embryophyta</taxon>
        <taxon>Tracheophyta</taxon>
        <taxon>Spermatophyta</taxon>
        <taxon>Magnoliopsida</taxon>
        <taxon>Magnoliidae</taxon>
        <taxon>Laurales</taxon>
        <taxon>Lauraceae</taxon>
        <taxon>Cinnamomum</taxon>
    </lineage>
</organism>
<feature type="signal peptide" evidence="6">
    <location>
        <begin position="1"/>
        <end position="21"/>
    </location>
</feature>
<dbReference type="AlphaFoldDB" id="A0A443NUM6"/>
<name>A0A443NUM6_9MAGN</name>
<evidence type="ECO:0000256" key="6">
    <source>
        <dbReference type="SAM" id="SignalP"/>
    </source>
</evidence>
<evidence type="ECO:0000256" key="4">
    <source>
        <dbReference type="ARBA" id="ARBA00022490"/>
    </source>
</evidence>
<keyword evidence="4" id="KW-0963">Cytoplasm</keyword>
<evidence type="ECO:0000313" key="9">
    <source>
        <dbReference type="Proteomes" id="UP000283530"/>
    </source>
</evidence>
<proteinExistence type="inferred from homology"/>
<accession>A0A443NUM6</accession>
<dbReference type="PANTHER" id="PTHR46812">
    <property type="entry name" value="CARBOXYMETHYLENEBUTENOLIDASE HOMOLOG"/>
    <property type="match status" value="1"/>
</dbReference>
<keyword evidence="9" id="KW-1185">Reference proteome</keyword>
<dbReference type="Gene3D" id="3.40.50.1820">
    <property type="entry name" value="alpha/beta hydrolase"/>
    <property type="match status" value="1"/>
</dbReference>
<dbReference type="OrthoDB" id="17560at2759"/>
<dbReference type="Pfam" id="PF01738">
    <property type="entry name" value="DLH"/>
    <property type="match status" value="1"/>
</dbReference>
<reference evidence="8 9" key="1">
    <citation type="journal article" date="2019" name="Nat. Plants">
        <title>Stout camphor tree genome fills gaps in understanding of flowering plant genome evolution.</title>
        <authorList>
            <person name="Chaw S.M."/>
            <person name="Liu Y.C."/>
            <person name="Wu Y.W."/>
            <person name="Wang H.Y."/>
            <person name="Lin C.I."/>
            <person name="Wu C.S."/>
            <person name="Ke H.M."/>
            <person name="Chang L.Y."/>
            <person name="Hsu C.Y."/>
            <person name="Yang H.T."/>
            <person name="Sudianto E."/>
            <person name="Hsu M.H."/>
            <person name="Wu K.P."/>
            <person name="Wang L.N."/>
            <person name="Leebens-Mack J.H."/>
            <person name="Tsai I.J."/>
        </authorList>
    </citation>
    <scope>NUCLEOTIDE SEQUENCE [LARGE SCALE GENOMIC DNA]</scope>
    <source>
        <strain evidence="9">cv. Chaw 1501</strain>
        <tissue evidence="8">Young leaves</tissue>
    </source>
</reference>